<protein>
    <recommendedName>
        <fullName evidence="3">Transmembrane protein</fullName>
    </recommendedName>
</protein>
<feature type="transmembrane region" description="Helical" evidence="1">
    <location>
        <begin position="188"/>
        <end position="214"/>
    </location>
</feature>
<dbReference type="PANTHER" id="PTHR33133:SF7">
    <property type="entry name" value="F26K24.10 PROTEIN-RELATED"/>
    <property type="match status" value="1"/>
</dbReference>
<evidence type="ECO:0000256" key="1">
    <source>
        <dbReference type="SAM" id="Phobius"/>
    </source>
</evidence>
<dbReference type="PANTHER" id="PTHR33133">
    <property type="entry name" value="OS08G0107100 PROTEIN-RELATED"/>
    <property type="match status" value="1"/>
</dbReference>
<keyword evidence="1" id="KW-0472">Membrane</keyword>
<feature type="transmembrane region" description="Helical" evidence="1">
    <location>
        <begin position="139"/>
        <end position="168"/>
    </location>
</feature>
<dbReference type="EMBL" id="GGEC01002977">
    <property type="protein sequence ID" value="MBW83460.1"/>
    <property type="molecule type" value="Transcribed_RNA"/>
</dbReference>
<feature type="transmembrane region" description="Helical" evidence="1">
    <location>
        <begin position="92"/>
        <end position="118"/>
    </location>
</feature>
<feature type="transmembrane region" description="Helical" evidence="1">
    <location>
        <begin position="235"/>
        <end position="256"/>
    </location>
</feature>
<feature type="transmembrane region" description="Helical" evidence="1">
    <location>
        <begin position="31"/>
        <end position="49"/>
    </location>
</feature>
<keyword evidence="1" id="KW-0812">Transmembrane</keyword>
<reference evidence="2" key="1">
    <citation type="submission" date="2018-02" db="EMBL/GenBank/DDBJ databases">
        <title>Rhizophora mucronata_Transcriptome.</title>
        <authorList>
            <person name="Meera S.P."/>
            <person name="Sreeshan A."/>
            <person name="Augustine A."/>
        </authorList>
    </citation>
    <scope>NUCLEOTIDE SEQUENCE</scope>
    <source>
        <tissue evidence="2">Leaf</tissue>
    </source>
</reference>
<feature type="transmembrane region" description="Helical" evidence="1">
    <location>
        <begin position="268"/>
        <end position="291"/>
    </location>
</feature>
<keyword evidence="1" id="KW-1133">Transmembrane helix</keyword>
<accession>A0A2P2IQJ3</accession>
<evidence type="ECO:0008006" key="3">
    <source>
        <dbReference type="Google" id="ProtNLM"/>
    </source>
</evidence>
<organism evidence="2">
    <name type="scientific">Rhizophora mucronata</name>
    <name type="common">Asiatic mangrove</name>
    <dbReference type="NCBI Taxonomy" id="61149"/>
    <lineage>
        <taxon>Eukaryota</taxon>
        <taxon>Viridiplantae</taxon>
        <taxon>Streptophyta</taxon>
        <taxon>Embryophyta</taxon>
        <taxon>Tracheophyta</taxon>
        <taxon>Spermatophyta</taxon>
        <taxon>Magnoliopsida</taxon>
        <taxon>eudicotyledons</taxon>
        <taxon>Gunneridae</taxon>
        <taxon>Pentapetalae</taxon>
        <taxon>rosids</taxon>
        <taxon>fabids</taxon>
        <taxon>Malpighiales</taxon>
        <taxon>Rhizophoraceae</taxon>
        <taxon>Rhizophora</taxon>
    </lineage>
</organism>
<dbReference type="AlphaFoldDB" id="A0A2P2IQJ3"/>
<sequence length="338" mass="36492">MATAPSPPLRLNLCTLLTESKRIIKAHSRHFLALSVLFLLPLSFSVTVYPTLQNLVNQSAAQNAKVLLSRTTNLIVHQDPSPSGPLITAQSLVLPLLFTIFTSALSLLAVGSITYSVFHGFYGRPVKLVSAIGSAFTSFLPLLVTVVFAQIIVLGILLVSGSLLFLVIKGIELVGVRAEQSSPYLIGIALTVLVLVLIYLQLNWTLLGVVVVVEKRWGLEPLKRSSSLVNGVRKVALSSVLFFGVLAVTLFAGSTFVELGSTNVEWKIWGFVAQIVESSIILTLLFLYNIASSTILYMFCKAVNGELASEIAEEFAGEYVSLPFDDGKVPHVVSVVCT</sequence>
<proteinExistence type="predicted"/>
<evidence type="ECO:0000313" key="2">
    <source>
        <dbReference type="EMBL" id="MBW83460.1"/>
    </source>
</evidence>
<name>A0A2P2IQJ3_RHIMU</name>